<dbReference type="AlphaFoldDB" id="A0A433D3W6"/>
<dbReference type="EMBL" id="RBNI01007128">
    <property type="protein sequence ID" value="RUP45540.1"/>
    <property type="molecule type" value="Genomic_DNA"/>
</dbReference>
<keyword evidence="3" id="KW-0653">Protein transport</keyword>
<dbReference type="PANTHER" id="PTHR22780">
    <property type="entry name" value="ADAPTIN, ALPHA/GAMMA/EPSILON"/>
    <property type="match status" value="1"/>
</dbReference>
<keyword evidence="8" id="KW-1185">Reference proteome</keyword>
<evidence type="ECO:0000313" key="7">
    <source>
        <dbReference type="EMBL" id="RUP45540.1"/>
    </source>
</evidence>
<dbReference type="Pfam" id="PF14807">
    <property type="entry name" value="AP4E_app_platf"/>
    <property type="match status" value="1"/>
</dbReference>
<dbReference type="GO" id="GO:0006886">
    <property type="term" value="P:intracellular protein transport"/>
    <property type="evidence" value="ECO:0007669"/>
    <property type="project" value="InterPro"/>
</dbReference>
<comment type="caution">
    <text evidence="7">The sequence shown here is derived from an EMBL/GenBank/DDBJ whole genome shotgun (WGS) entry which is preliminary data.</text>
</comment>
<protein>
    <submittedName>
        <fullName evidence="7">Armadillo-type protein</fullName>
    </submittedName>
</protein>
<sequence length="1114" mass="124046">MNNLIPREIASSVPTFLNTTFLASGLSRNFYELLTHVGDAKSKEVRVEEDDYIDEEIGALKAKIGQPDVSSVRIANRSCSKPPSTQAKMKEYVTRLIYCNMLGHDVDFGIIHAIMLTQSAERVEERRTVDEVSSGTCQHSHPRSSPHWRAMTCLHHTTGYIGCSLLLTENHELTIMLVNTLQRDLKSTNYLDICAALNALCQISHPEMVSAVLESVVTLLDYSKEIVRKKSITVLHRFHRLYPQLVSHLEPAFRKALMDKDPSVVAASLNLWKNLVEEDSLRYKDLIPVFIGILQQTIERRLHRSYDYHGVPAPWAQVRCLQVLAALAEEDESASEQIRPVVQETLRRAEKGVDAAFGTSCTLASIPFDTYQADLSFLLPFDPPQPAIILECYCTLARLHPAILDPLFANTGDDASHPFAPLHRFLISHNRNLRYLGLLCLEQVPTRHWVEEWRSGGTLAESLVVGGEDGTVTRKAIRLLDKVASTATIDTIGTRLIQALPLARRDHLLQREMAAWFIGLADKYSAGQAWYLRVVTTTLVEAGRTLEEDEKHVEGGEDGNEIVERVCKGIENDLVAETETTDLRRDAVDLFYRVLTKMATTVPSALLRLAVWTLGEYAYVSSAHKEIDVAYKLSNVLQSIQDESIQVLSITAFTKCVSRGKQCPVVVKKLVEKYKKSKSPEIQQACYDFLAVVEDFEFEQMVTTVEDAADRGDTRVEDSHLPRMEQRTSAGLRREGHKRESNGAYSAIKDKGKARGDAQHHQDKIIHQSNIYASAHSLPFPAASGRRHKASEDYGFVDPGQQTSTVLFDGQDYVNQWPSGKMSSPPSSPPRNTHRMSQGKPQKFRAGGEPALLLAIEPILTDYEHPRQCAPLIATRQYGSQNQIILAEYRKLSLRSVEYFAARYSHTGYQPASGRASFGRSTVPNDGEAMLSSLIALELGDLPLSPAGSPSVYSAGTTSSQQAIHGHHLTTAQFGSLWLKLASHHESKTRVRPIFSGKVDVAAVKDRMEAEVGLLVVEVIGWEFIAAGQIGGKTRRTSETVVLVHTRVSEDGEVEVTTRSKGKEAAEIVVEKVEDVLGYRCTTIRSIYCNTTSGFEVSIYEVTPESIEEYHTKD</sequence>
<dbReference type="GO" id="GO:0012505">
    <property type="term" value="C:endomembrane system"/>
    <property type="evidence" value="ECO:0007669"/>
    <property type="project" value="UniProtKB-SubCell"/>
</dbReference>
<dbReference type="OrthoDB" id="29308at2759"/>
<keyword evidence="2" id="KW-0813">Transport</keyword>
<evidence type="ECO:0000256" key="1">
    <source>
        <dbReference type="ARBA" id="ARBA00004308"/>
    </source>
</evidence>
<dbReference type="Pfam" id="PF01602">
    <property type="entry name" value="Adaptin_N"/>
    <property type="match status" value="1"/>
</dbReference>
<dbReference type="GO" id="GO:0030117">
    <property type="term" value="C:membrane coat"/>
    <property type="evidence" value="ECO:0007669"/>
    <property type="project" value="InterPro"/>
</dbReference>
<dbReference type="SMART" id="SM01356">
    <property type="entry name" value="AP4E_app_platf"/>
    <property type="match status" value="1"/>
</dbReference>
<evidence type="ECO:0000256" key="4">
    <source>
        <dbReference type="ARBA" id="ARBA00023136"/>
    </source>
</evidence>
<evidence type="ECO:0000313" key="8">
    <source>
        <dbReference type="Proteomes" id="UP000268093"/>
    </source>
</evidence>
<dbReference type="GO" id="GO:0016192">
    <property type="term" value="P:vesicle-mediated transport"/>
    <property type="evidence" value="ECO:0007669"/>
    <property type="project" value="InterPro"/>
</dbReference>
<dbReference type="InterPro" id="IPR028269">
    <property type="entry name" value="AP4E1_C"/>
</dbReference>
<evidence type="ECO:0000256" key="3">
    <source>
        <dbReference type="ARBA" id="ARBA00022927"/>
    </source>
</evidence>
<organism evidence="7 8">
    <name type="scientific">Jimgerdemannia flammicorona</name>
    <dbReference type="NCBI Taxonomy" id="994334"/>
    <lineage>
        <taxon>Eukaryota</taxon>
        <taxon>Fungi</taxon>
        <taxon>Fungi incertae sedis</taxon>
        <taxon>Mucoromycota</taxon>
        <taxon>Mucoromycotina</taxon>
        <taxon>Endogonomycetes</taxon>
        <taxon>Endogonales</taxon>
        <taxon>Endogonaceae</taxon>
        <taxon>Jimgerdemannia</taxon>
    </lineage>
</organism>
<proteinExistence type="predicted"/>
<gene>
    <name evidence="7" type="ORF">BC936DRAFT_148039</name>
</gene>
<dbReference type="Proteomes" id="UP000268093">
    <property type="component" value="Unassembled WGS sequence"/>
</dbReference>
<dbReference type="InterPro" id="IPR011989">
    <property type="entry name" value="ARM-like"/>
</dbReference>
<dbReference type="Gene3D" id="1.25.10.10">
    <property type="entry name" value="Leucine-rich Repeat Variant"/>
    <property type="match status" value="1"/>
</dbReference>
<reference evidence="7 8" key="1">
    <citation type="journal article" date="2018" name="New Phytol.">
        <title>Phylogenomics of Endogonaceae and evolution of mycorrhizas within Mucoromycota.</title>
        <authorList>
            <person name="Chang Y."/>
            <person name="Desiro A."/>
            <person name="Na H."/>
            <person name="Sandor L."/>
            <person name="Lipzen A."/>
            <person name="Clum A."/>
            <person name="Barry K."/>
            <person name="Grigoriev I.V."/>
            <person name="Martin F.M."/>
            <person name="Stajich J.E."/>
            <person name="Smith M.E."/>
            <person name="Bonito G."/>
            <person name="Spatafora J.W."/>
        </authorList>
    </citation>
    <scope>NUCLEOTIDE SEQUENCE [LARGE SCALE GENOMIC DNA]</scope>
    <source>
        <strain evidence="7 8">GMNB39</strain>
    </source>
</reference>
<evidence type="ECO:0000256" key="5">
    <source>
        <dbReference type="SAM" id="MobiDB-lite"/>
    </source>
</evidence>
<keyword evidence="4" id="KW-0472">Membrane</keyword>
<evidence type="ECO:0000259" key="6">
    <source>
        <dbReference type="SMART" id="SM01356"/>
    </source>
</evidence>
<comment type="subcellular location">
    <subcellularLocation>
        <location evidence="1">Endomembrane system</location>
    </subcellularLocation>
</comment>
<evidence type="ECO:0000256" key="2">
    <source>
        <dbReference type="ARBA" id="ARBA00022448"/>
    </source>
</evidence>
<feature type="region of interest" description="Disordered" evidence="5">
    <location>
        <begin position="815"/>
        <end position="844"/>
    </location>
</feature>
<dbReference type="InterPro" id="IPR016024">
    <property type="entry name" value="ARM-type_fold"/>
</dbReference>
<dbReference type="SUPFAM" id="SSF48371">
    <property type="entry name" value="ARM repeat"/>
    <property type="match status" value="1"/>
</dbReference>
<name>A0A433D3W6_9FUNG</name>
<dbReference type="InterPro" id="IPR002553">
    <property type="entry name" value="Clathrin/coatomer_adapt-like_N"/>
</dbReference>
<feature type="domain" description="AP-4 complex subunit epsilon-1 C-terminal" evidence="6">
    <location>
        <begin position="968"/>
        <end position="1078"/>
    </location>
</feature>
<dbReference type="InterPro" id="IPR050840">
    <property type="entry name" value="Adaptor_Complx_Large_Subunit"/>
</dbReference>
<accession>A0A433D3W6</accession>